<name>A0A7X2M0P2_9BACI</name>
<evidence type="ECO:0000313" key="2">
    <source>
        <dbReference type="Proteomes" id="UP000448867"/>
    </source>
</evidence>
<proteinExistence type="predicted"/>
<gene>
    <name evidence="1" type="ORF">GJU40_20105</name>
</gene>
<evidence type="ECO:0000313" key="1">
    <source>
        <dbReference type="EMBL" id="MRX74423.1"/>
    </source>
</evidence>
<dbReference type="OrthoDB" id="2973127at2"/>
<dbReference type="RefSeq" id="WP_154309869.1">
    <property type="nucleotide sequence ID" value="NZ_WKKI01000093.1"/>
</dbReference>
<organism evidence="1 2">
    <name type="scientific">Metabacillus lacus</name>
    <dbReference type="NCBI Taxonomy" id="1983721"/>
    <lineage>
        <taxon>Bacteria</taxon>
        <taxon>Bacillati</taxon>
        <taxon>Bacillota</taxon>
        <taxon>Bacilli</taxon>
        <taxon>Bacillales</taxon>
        <taxon>Bacillaceae</taxon>
        <taxon>Metabacillus</taxon>
    </lineage>
</organism>
<dbReference type="EMBL" id="WKKI01000093">
    <property type="protein sequence ID" value="MRX74423.1"/>
    <property type="molecule type" value="Genomic_DNA"/>
</dbReference>
<dbReference type="Proteomes" id="UP000448867">
    <property type="component" value="Unassembled WGS sequence"/>
</dbReference>
<protein>
    <recommendedName>
        <fullName evidence="3">DUF5348 domain-containing protein</fullName>
    </recommendedName>
</protein>
<comment type="caution">
    <text evidence="1">The sequence shown here is derived from an EMBL/GenBank/DDBJ whole genome shotgun (WGS) entry which is preliminary data.</text>
</comment>
<accession>A0A7X2M0P2</accession>
<keyword evidence="2" id="KW-1185">Reference proteome</keyword>
<dbReference type="AlphaFoldDB" id="A0A7X2M0P2"/>
<sequence length="86" mass="10347">MKARGIMVFDRGEEDWKVWIGQQPYWIEQGYAFELRIGNQYIPALIGKNHAWFVRLGNESYFILDEDEIYKVRIRKEDYIKAVAPY</sequence>
<evidence type="ECO:0008006" key="3">
    <source>
        <dbReference type="Google" id="ProtNLM"/>
    </source>
</evidence>
<reference evidence="1 2" key="1">
    <citation type="submission" date="2019-11" db="EMBL/GenBank/DDBJ databases">
        <title>Bacillus lacus genome.</title>
        <authorList>
            <person name="Allen C.J."/>
            <person name="Newman J.D."/>
        </authorList>
    </citation>
    <scope>NUCLEOTIDE SEQUENCE [LARGE SCALE GENOMIC DNA]</scope>
    <source>
        <strain evidence="1 2">KCTC 33946</strain>
    </source>
</reference>